<evidence type="ECO:0000256" key="4">
    <source>
        <dbReference type="ARBA" id="ARBA00023186"/>
    </source>
</evidence>
<evidence type="ECO:0000256" key="6">
    <source>
        <dbReference type="HAMAP-Rule" id="MF_00117"/>
    </source>
</evidence>
<organism evidence="7 8">
    <name type="scientific">Marinilactibacillus psychrotolerans</name>
    <dbReference type="NCBI Taxonomy" id="191770"/>
    <lineage>
        <taxon>Bacteria</taxon>
        <taxon>Bacillati</taxon>
        <taxon>Bacillota</taxon>
        <taxon>Bacilli</taxon>
        <taxon>Lactobacillales</taxon>
        <taxon>Carnobacteriaceae</taxon>
        <taxon>Marinilactibacillus</taxon>
    </lineage>
</organism>
<dbReference type="EMBL" id="VBTE01000010">
    <property type="protein sequence ID" value="TLQ08171.1"/>
    <property type="molecule type" value="Genomic_DNA"/>
</dbReference>
<comment type="caution">
    <text evidence="7">The sequence shown here is derived from an EMBL/GenBank/DDBJ whole genome shotgun (WGS) entry which is preliminary data.</text>
</comment>
<feature type="disulfide bond" description="Redox-active" evidence="6">
    <location>
        <begin position="237"/>
        <end position="239"/>
    </location>
</feature>
<sequence>MTDKIIKALAYQNEIRVYVVEATEMVNEAQNKHDSWSTATAALGRAMIGTTLLGATLKGREKITVRIEGNGPIGYLVIDSNGKGETKGYIHNPQVNLPLNSHGKLDVRGAVGTDGMLTVSKDLGMKKPFVGQVPLVSGELGEDFTYYMANSEQVPSAIGVSVLVNPDETVKAAGGFMIQVLPNAKEETIKKLETVIAELPLVSRLMENGETPDEILERLVGKDNYQLLETTPVQFKCDCSKERFGDAIISLGVDEIQNMIDEDHGAEAVCHFCRTKYQYTENDLEKLKEEAASQ</sequence>
<comment type="PTM">
    <text evidence="6">Under oxidizing conditions two disulfide bonds are formed involving the reactive cysteines. Under reducing conditions zinc is bound to the reactive cysteines and the protein is inactive.</text>
</comment>
<dbReference type="OrthoDB" id="9776534at2"/>
<dbReference type="GO" id="GO:0044183">
    <property type="term" value="F:protein folding chaperone"/>
    <property type="evidence" value="ECO:0007669"/>
    <property type="project" value="TreeGrafter"/>
</dbReference>
<dbReference type="PANTHER" id="PTHR30111">
    <property type="entry name" value="33 KDA CHAPERONIN"/>
    <property type="match status" value="1"/>
</dbReference>
<evidence type="ECO:0000313" key="7">
    <source>
        <dbReference type="EMBL" id="TLQ08171.1"/>
    </source>
</evidence>
<name>A0A5R9C5B3_9LACT</name>
<dbReference type="RefSeq" id="WP_138471419.1">
    <property type="nucleotide sequence ID" value="NZ_JBGQQG010000003.1"/>
</dbReference>
<dbReference type="PANTHER" id="PTHR30111:SF1">
    <property type="entry name" value="33 KDA CHAPERONIN"/>
    <property type="match status" value="1"/>
</dbReference>
<dbReference type="Pfam" id="PF01430">
    <property type="entry name" value="HSP33"/>
    <property type="match status" value="1"/>
</dbReference>
<evidence type="ECO:0000256" key="1">
    <source>
        <dbReference type="ARBA" id="ARBA00022490"/>
    </source>
</evidence>
<dbReference type="CDD" id="cd00498">
    <property type="entry name" value="Hsp33"/>
    <property type="match status" value="1"/>
</dbReference>
<protein>
    <recommendedName>
        <fullName evidence="6">33 kDa chaperonin</fullName>
    </recommendedName>
    <alternativeName>
        <fullName evidence="6">Heat shock protein 33 homolog</fullName>
        <shortName evidence="6">HSP33</shortName>
    </alternativeName>
</protein>
<accession>A0A5R9C5B3</accession>
<keyword evidence="5 6" id="KW-0676">Redox-active center</keyword>
<proteinExistence type="inferred from homology"/>
<comment type="subcellular location">
    <subcellularLocation>
        <location evidence="6">Cytoplasm</location>
    </subcellularLocation>
</comment>
<keyword evidence="2 6" id="KW-0862">Zinc</keyword>
<evidence type="ECO:0000256" key="3">
    <source>
        <dbReference type="ARBA" id="ARBA00023157"/>
    </source>
</evidence>
<comment type="similarity">
    <text evidence="6">Belongs to the HSP33 family.</text>
</comment>
<evidence type="ECO:0000256" key="5">
    <source>
        <dbReference type="ARBA" id="ARBA00023284"/>
    </source>
</evidence>
<dbReference type="InterPro" id="IPR000397">
    <property type="entry name" value="Heat_shock_Hsp33"/>
</dbReference>
<dbReference type="GO" id="GO:0051082">
    <property type="term" value="F:unfolded protein binding"/>
    <property type="evidence" value="ECO:0007669"/>
    <property type="project" value="UniProtKB-UniRule"/>
</dbReference>
<dbReference type="NCBIfam" id="NF001033">
    <property type="entry name" value="PRK00114.1"/>
    <property type="match status" value="1"/>
</dbReference>
<dbReference type="Proteomes" id="UP000307201">
    <property type="component" value="Unassembled WGS sequence"/>
</dbReference>
<gene>
    <name evidence="6" type="primary">hslO</name>
    <name evidence="7" type="ORF">FEZ48_04785</name>
</gene>
<comment type="function">
    <text evidence="6">Redox regulated molecular chaperone. Protects both thermally unfolding and oxidatively damaged proteins from irreversible aggregation. Plays an important role in the bacterial defense system toward oxidative stress.</text>
</comment>
<dbReference type="HAMAP" id="MF_00117">
    <property type="entry name" value="HslO"/>
    <property type="match status" value="1"/>
</dbReference>
<dbReference type="InterPro" id="IPR016154">
    <property type="entry name" value="Heat_shock_Hsp33_C"/>
</dbReference>
<dbReference type="SUPFAM" id="SSF64397">
    <property type="entry name" value="Hsp33 domain"/>
    <property type="match status" value="1"/>
</dbReference>
<dbReference type="GO" id="GO:0005737">
    <property type="term" value="C:cytoplasm"/>
    <property type="evidence" value="ECO:0007669"/>
    <property type="project" value="UniProtKB-SubCell"/>
</dbReference>
<dbReference type="STRING" id="191770.SAMN04488013_102167"/>
<keyword evidence="1 6" id="KW-0963">Cytoplasm</keyword>
<feature type="disulfide bond" description="Redox-active" evidence="6">
    <location>
        <begin position="270"/>
        <end position="273"/>
    </location>
</feature>
<dbReference type="Gene3D" id="3.90.1280.10">
    <property type="entry name" value="HSP33 redox switch-like"/>
    <property type="match status" value="1"/>
</dbReference>
<dbReference type="AlphaFoldDB" id="A0A5R9C5B3"/>
<dbReference type="SUPFAM" id="SSF118352">
    <property type="entry name" value="HSP33 redox switch-like"/>
    <property type="match status" value="1"/>
</dbReference>
<keyword evidence="4 6" id="KW-0143">Chaperone</keyword>
<dbReference type="InterPro" id="IPR016153">
    <property type="entry name" value="Heat_shock_Hsp33_N"/>
</dbReference>
<keyword evidence="3 6" id="KW-1015">Disulfide bond</keyword>
<dbReference type="Gene3D" id="3.55.30.10">
    <property type="entry name" value="Hsp33 domain"/>
    <property type="match status" value="1"/>
</dbReference>
<evidence type="ECO:0000313" key="8">
    <source>
        <dbReference type="Proteomes" id="UP000307201"/>
    </source>
</evidence>
<reference evidence="7 8" key="1">
    <citation type="submission" date="2019-05" db="EMBL/GenBank/DDBJ databases">
        <title>The metagenome of a microbial culture collection derived from dairy environment covers the genomic content of the human microbiome.</title>
        <authorList>
            <person name="Roder T."/>
            <person name="Wuthrich D."/>
            <person name="Sattari Z."/>
            <person name="Von Ah U."/>
            <person name="Bar C."/>
            <person name="Ronchi F."/>
            <person name="Macpherson A.J."/>
            <person name="Ganal-Vonarburg S.C."/>
            <person name="Bruggmann R."/>
            <person name="Vergeres G."/>
        </authorList>
    </citation>
    <scope>NUCLEOTIDE SEQUENCE [LARGE SCALE GENOMIC DNA]</scope>
    <source>
        <strain evidence="7 8">FAM 24235</strain>
    </source>
</reference>
<dbReference type="GO" id="GO:0042026">
    <property type="term" value="P:protein refolding"/>
    <property type="evidence" value="ECO:0007669"/>
    <property type="project" value="TreeGrafter"/>
</dbReference>
<evidence type="ECO:0000256" key="2">
    <source>
        <dbReference type="ARBA" id="ARBA00022833"/>
    </source>
</evidence>
<dbReference type="PIRSF" id="PIRSF005261">
    <property type="entry name" value="Heat_shock_Hsp33"/>
    <property type="match status" value="1"/>
</dbReference>